<dbReference type="InterPro" id="IPR012340">
    <property type="entry name" value="NA-bd_OB-fold"/>
</dbReference>
<feature type="region of interest" description="Disordered" evidence="1">
    <location>
        <begin position="1"/>
        <end position="21"/>
    </location>
</feature>
<accession>A0ABW2T599</accession>
<dbReference type="InterPro" id="IPR052513">
    <property type="entry name" value="Thioester_dehydratase-like"/>
</dbReference>
<dbReference type="Pfam" id="PF01796">
    <property type="entry name" value="OB_ChsH2_C"/>
    <property type="match status" value="1"/>
</dbReference>
<keyword evidence="5" id="KW-1185">Reference proteome</keyword>
<dbReference type="PANTHER" id="PTHR34075">
    <property type="entry name" value="BLR3430 PROTEIN"/>
    <property type="match status" value="1"/>
</dbReference>
<protein>
    <submittedName>
        <fullName evidence="4">Zn-ribbon domain-containing OB-fold protein</fullName>
    </submittedName>
</protein>
<evidence type="ECO:0000313" key="5">
    <source>
        <dbReference type="Proteomes" id="UP001596514"/>
    </source>
</evidence>
<name>A0ABW2T599_9ACTN</name>
<dbReference type="EMBL" id="JBHTEE010000001">
    <property type="protein sequence ID" value="MFC7603825.1"/>
    <property type="molecule type" value="Genomic_DNA"/>
</dbReference>
<gene>
    <name evidence="4" type="ORF">ACFQVD_27295</name>
</gene>
<evidence type="ECO:0000256" key="1">
    <source>
        <dbReference type="SAM" id="MobiDB-lite"/>
    </source>
</evidence>
<dbReference type="InterPro" id="IPR002878">
    <property type="entry name" value="ChsH2_C"/>
</dbReference>
<dbReference type="Proteomes" id="UP001596514">
    <property type="component" value="Unassembled WGS sequence"/>
</dbReference>
<comment type="caution">
    <text evidence="4">The sequence shown here is derived from an EMBL/GenBank/DDBJ whole genome shotgun (WGS) entry which is preliminary data.</text>
</comment>
<evidence type="ECO:0000259" key="3">
    <source>
        <dbReference type="Pfam" id="PF12172"/>
    </source>
</evidence>
<organism evidence="4 5">
    <name type="scientific">Streptosporangium amethystogenes subsp. fukuiense</name>
    <dbReference type="NCBI Taxonomy" id="698418"/>
    <lineage>
        <taxon>Bacteria</taxon>
        <taxon>Bacillati</taxon>
        <taxon>Actinomycetota</taxon>
        <taxon>Actinomycetes</taxon>
        <taxon>Streptosporangiales</taxon>
        <taxon>Streptosporangiaceae</taxon>
        <taxon>Streptosporangium</taxon>
    </lineage>
</organism>
<sequence>MTNATTPTDAPPMEGRPVPLLDASTRPYWEATLRGELLVQECPECRHRQFYPRQICVECGAVPGWLTTAGRGVVHTFSVVRQNGAFPFSQWTPYAVAVVELDEGPRIMGNVIGCEVDEVRIGMRVEVDFVPLNDEASLPFWRPAA</sequence>
<feature type="domain" description="ChsH2 rubredoxin-like zinc ribbon" evidence="3">
    <location>
        <begin position="29"/>
        <end position="61"/>
    </location>
</feature>
<proteinExistence type="predicted"/>
<reference evidence="5" key="1">
    <citation type="journal article" date="2019" name="Int. J. Syst. Evol. Microbiol.">
        <title>The Global Catalogue of Microorganisms (GCM) 10K type strain sequencing project: providing services to taxonomists for standard genome sequencing and annotation.</title>
        <authorList>
            <consortium name="The Broad Institute Genomics Platform"/>
            <consortium name="The Broad Institute Genome Sequencing Center for Infectious Disease"/>
            <person name="Wu L."/>
            <person name="Ma J."/>
        </authorList>
    </citation>
    <scope>NUCLEOTIDE SEQUENCE [LARGE SCALE GENOMIC DNA]</scope>
    <source>
        <strain evidence="5">JCM 10083</strain>
    </source>
</reference>
<dbReference type="PANTHER" id="PTHR34075:SF5">
    <property type="entry name" value="BLR3430 PROTEIN"/>
    <property type="match status" value="1"/>
</dbReference>
<dbReference type="RefSeq" id="WP_343976069.1">
    <property type="nucleotide sequence ID" value="NZ_BAAAGK010000133.1"/>
</dbReference>
<dbReference type="Pfam" id="PF12172">
    <property type="entry name" value="zf-ChsH2"/>
    <property type="match status" value="1"/>
</dbReference>
<dbReference type="SUPFAM" id="SSF50249">
    <property type="entry name" value="Nucleic acid-binding proteins"/>
    <property type="match status" value="1"/>
</dbReference>
<evidence type="ECO:0000259" key="2">
    <source>
        <dbReference type="Pfam" id="PF01796"/>
    </source>
</evidence>
<feature type="domain" description="ChsH2 C-terminal OB-fold" evidence="2">
    <location>
        <begin position="68"/>
        <end position="130"/>
    </location>
</feature>
<dbReference type="InterPro" id="IPR022002">
    <property type="entry name" value="ChsH2_Znr"/>
</dbReference>
<evidence type="ECO:0000313" key="4">
    <source>
        <dbReference type="EMBL" id="MFC7603825.1"/>
    </source>
</evidence>
<dbReference type="Gene3D" id="6.10.30.10">
    <property type="match status" value="1"/>
</dbReference>